<dbReference type="PANTHER" id="PTHR30193:SF37">
    <property type="entry name" value="INNER MEMBRANE ABC TRANSPORTER PERMEASE PROTEIN YCJO"/>
    <property type="match status" value="1"/>
</dbReference>
<keyword evidence="3" id="KW-1003">Cell membrane</keyword>
<dbReference type="InterPro" id="IPR035906">
    <property type="entry name" value="MetI-like_sf"/>
</dbReference>
<dbReference type="Gene3D" id="1.10.3720.10">
    <property type="entry name" value="MetI-like"/>
    <property type="match status" value="1"/>
</dbReference>
<evidence type="ECO:0000256" key="2">
    <source>
        <dbReference type="ARBA" id="ARBA00022448"/>
    </source>
</evidence>
<evidence type="ECO:0000256" key="7">
    <source>
        <dbReference type="RuleBase" id="RU363032"/>
    </source>
</evidence>
<feature type="transmembrane region" description="Helical" evidence="7">
    <location>
        <begin position="108"/>
        <end position="128"/>
    </location>
</feature>
<keyword evidence="4 7" id="KW-0812">Transmembrane</keyword>
<protein>
    <submittedName>
        <fullName evidence="9">Sugar ABC transporter permease</fullName>
    </submittedName>
</protein>
<organism evidence="9 10">
    <name type="scientific">Ruminococcus gauvreauii</name>
    <dbReference type="NCBI Taxonomy" id="438033"/>
    <lineage>
        <taxon>Bacteria</taxon>
        <taxon>Bacillati</taxon>
        <taxon>Bacillota</taxon>
        <taxon>Clostridia</taxon>
        <taxon>Eubacteriales</taxon>
        <taxon>Oscillospiraceae</taxon>
        <taxon>Ruminococcus</taxon>
    </lineage>
</organism>
<sequence length="288" mass="32596">MVRRKLYRKFRFIYRSRIWFLLPSLAGVAVFVLIPFADVGKRSFQTAVTGKFCGIANYREIFTNQAFLAAVKNTLKFVAVGLPLLLVISLAISLALNGCKRIRGLKSVYLLPMAVPTAAVVLIWKMMFHVNGLLNAGLASLGIQAVDWLGSDASFWVLIISYLWKNMGYTIILWLAGLHNVPEELKEAARVDGASEFQCFFHVVLPGLKPVLYTITVLSFLNSFKVFREAYLVAGAYPQQNMYLLQHIFNNWFTKLEIDKMAAAAVCITVIFVAFVLLLQHFWERQED</sequence>
<proteinExistence type="inferred from homology"/>
<evidence type="ECO:0000313" key="10">
    <source>
        <dbReference type="Proteomes" id="UP001060164"/>
    </source>
</evidence>
<keyword evidence="5 7" id="KW-1133">Transmembrane helix</keyword>
<evidence type="ECO:0000256" key="3">
    <source>
        <dbReference type="ARBA" id="ARBA00022475"/>
    </source>
</evidence>
<reference evidence="9" key="1">
    <citation type="journal article" date="2022" name="Cell">
        <title>Design, construction, and in vivo augmentation of a complex gut microbiome.</title>
        <authorList>
            <person name="Cheng A.G."/>
            <person name="Ho P.Y."/>
            <person name="Aranda-Diaz A."/>
            <person name="Jain S."/>
            <person name="Yu F.B."/>
            <person name="Meng X."/>
            <person name="Wang M."/>
            <person name="Iakiviak M."/>
            <person name="Nagashima K."/>
            <person name="Zhao A."/>
            <person name="Murugkar P."/>
            <person name="Patil A."/>
            <person name="Atabakhsh K."/>
            <person name="Weakley A."/>
            <person name="Yan J."/>
            <person name="Brumbaugh A.R."/>
            <person name="Higginbottom S."/>
            <person name="Dimas A."/>
            <person name="Shiver A.L."/>
            <person name="Deutschbauer A."/>
            <person name="Neff N."/>
            <person name="Sonnenburg J.L."/>
            <person name="Huang K.C."/>
            <person name="Fischbach M.A."/>
        </authorList>
    </citation>
    <scope>NUCLEOTIDE SEQUENCE</scope>
    <source>
        <strain evidence="9">DSM 19829</strain>
    </source>
</reference>
<dbReference type="Proteomes" id="UP001060164">
    <property type="component" value="Chromosome"/>
</dbReference>
<feature type="domain" description="ABC transmembrane type-1" evidence="8">
    <location>
        <begin position="71"/>
        <end position="279"/>
    </location>
</feature>
<keyword evidence="2 7" id="KW-0813">Transport</keyword>
<dbReference type="CDD" id="cd06261">
    <property type="entry name" value="TM_PBP2"/>
    <property type="match status" value="1"/>
</dbReference>
<dbReference type="Pfam" id="PF00528">
    <property type="entry name" value="BPD_transp_1"/>
    <property type="match status" value="1"/>
</dbReference>
<keyword evidence="10" id="KW-1185">Reference proteome</keyword>
<feature type="transmembrane region" description="Helical" evidence="7">
    <location>
        <begin position="261"/>
        <end position="283"/>
    </location>
</feature>
<dbReference type="EMBL" id="CP102290">
    <property type="protein sequence ID" value="UWP61337.1"/>
    <property type="molecule type" value="Genomic_DNA"/>
</dbReference>
<evidence type="ECO:0000259" key="8">
    <source>
        <dbReference type="PROSITE" id="PS50928"/>
    </source>
</evidence>
<dbReference type="SUPFAM" id="SSF161098">
    <property type="entry name" value="MetI-like"/>
    <property type="match status" value="1"/>
</dbReference>
<comment type="similarity">
    <text evidence="7">Belongs to the binding-protein-dependent transport system permease family.</text>
</comment>
<comment type="subcellular location">
    <subcellularLocation>
        <location evidence="1 7">Cell membrane</location>
        <topology evidence="1 7">Multi-pass membrane protein</topology>
    </subcellularLocation>
</comment>
<name>A0ABY5VLP8_9FIRM</name>
<evidence type="ECO:0000256" key="1">
    <source>
        <dbReference type="ARBA" id="ARBA00004651"/>
    </source>
</evidence>
<accession>A0ABY5VLP8</accession>
<keyword evidence="6 7" id="KW-0472">Membrane</keyword>
<evidence type="ECO:0000256" key="4">
    <source>
        <dbReference type="ARBA" id="ARBA00022692"/>
    </source>
</evidence>
<evidence type="ECO:0000313" key="9">
    <source>
        <dbReference type="EMBL" id="UWP61337.1"/>
    </source>
</evidence>
<gene>
    <name evidence="9" type="ORF">NQ502_02280</name>
</gene>
<feature type="transmembrane region" description="Helical" evidence="7">
    <location>
        <begin position="77"/>
        <end position="96"/>
    </location>
</feature>
<dbReference type="PROSITE" id="PS50928">
    <property type="entry name" value="ABC_TM1"/>
    <property type="match status" value="1"/>
</dbReference>
<evidence type="ECO:0000256" key="6">
    <source>
        <dbReference type="ARBA" id="ARBA00023136"/>
    </source>
</evidence>
<evidence type="ECO:0000256" key="5">
    <source>
        <dbReference type="ARBA" id="ARBA00022989"/>
    </source>
</evidence>
<feature type="transmembrane region" description="Helical" evidence="7">
    <location>
        <begin position="20"/>
        <end position="37"/>
    </location>
</feature>
<dbReference type="InterPro" id="IPR000515">
    <property type="entry name" value="MetI-like"/>
</dbReference>
<dbReference type="InterPro" id="IPR051393">
    <property type="entry name" value="ABC_transporter_permease"/>
</dbReference>
<dbReference type="PANTHER" id="PTHR30193">
    <property type="entry name" value="ABC TRANSPORTER PERMEASE PROTEIN"/>
    <property type="match status" value="1"/>
</dbReference>